<dbReference type="AlphaFoldDB" id="A0AA88KV22"/>
<sequence length="107" mass="12130">MRKQPIFKTHEIHFATACIEKTLHVKSHSVFSSISSDVHFHLVYDPEPSETAVEGPSEHEISNANEEKVDSEIPLKAPTGGFQYKHLMTGMFITVAYEVKGKKRKYV</sequence>
<dbReference type="Proteomes" id="UP001187531">
    <property type="component" value="Unassembled WGS sequence"/>
</dbReference>
<gene>
    <name evidence="2" type="ORF">QYM36_013926</name>
</gene>
<organism evidence="2 3">
    <name type="scientific">Artemia franciscana</name>
    <name type="common">Brine shrimp</name>
    <name type="synonym">Artemia sanfranciscana</name>
    <dbReference type="NCBI Taxonomy" id="6661"/>
    <lineage>
        <taxon>Eukaryota</taxon>
        <taxon>Metazoa</taxon>
        <taxon>Ecdysozoa</taxon>
        <taxon>Arthropoda</taxon>
        <taxon>Crustacea</taxon>
        <taxon>Branchiopoda</taxon>
        <taxon>Anostraca</taxon>
        <taxon>Artemiidae</taxon>
        <taxon>Artemia</taxon>
    </lineage>
</organism>
<proteinExistence type="predicted"/>
<keyword evidence="3" id="KW-1185">Reference proteome</keyword>
<evidence type="ECO:0000256" key="1">
    <source>
        <dbReference type="SAM" id="MobiDB-lite"/>
    </source>
</evidence>
<feature type="region of interest" description="Disordered" evidence="1">
    <location>
        <begin position="49"/>
        <end position="72"/>
    </location>
</feature>
<reference evidence="2" key="1">
    <citation type="submission" date="2023-07" db="EMBL/GenBank/DDBJ databases">
        <title>Chromosome-level genome assembly of Artemia franciscana.</title>
        <authorList>
            <person name="Jo E."/>
        </authorList>
    </citation>
    <scope>NUCLEOTIDE SEQUENCE</scope>
    <source>
        <tissue evidence="2">Whole body</tissue>
    </source>
</reference>
<name>A0AA88KV22_ARTSF</name>
<comment type="caution">
    <text evidence="2">The sequence shown here is derived from an EMBL/GenBank/DDBJ whole genome shotgun (WGS) entry which is preliminary data.</text>
</comment>
<evidence type="ECO:0000313" key="2">
    <source>
        <dbReference type="EMBL" id="KAK2708163.1"/>
    </source>
</evidence>
<feature type="compositionally biased region" description="Basic and acidic residues" evidence="1">
    <location>
        <begin position="56"/>
        <end position="72"/>
    </location>
</feature>
<dbReference type="EMBL" id="JAVRJZ010000018">
    <property type="protein sequence ID" value="KAK2708163.1"/>
    <property type="molecule type" value="Genomic_DNA"/>
</dbReference>
<protein>
    <submittedName>
        <fullName evidence="2">Uncharacterized protein</fullName>
    </submittedName>
</protein>
<accession>A0AA88KV22</accession>
<evidence type="ECO:0000313" key="3">
    <source>
        <dbReference type="Proteomes" id="UP001187531"/>
    </source>
</evidence>